<sequence length="160" mass="17364">MGRATNPDHAFTYQEPTQLLYVVTDNSENTQTLTSALLKHTTLETLELRLVLVESMTWDCHINQCRPSPAQAGNAMGVVGGTTVTAFHLARWILWYSVEHNKEIVTSDSFSMQHPNPNKHITSTAGGGGGQQHSCQPLSFSYPAAAPAKSTVLQGIPGMN</sequence>
<gene>
    <name evidence="2" type="ORF">FQN60_010120</name>
</gene>
<proteinExistence type="predicted"/>
<evidence type="ECO:0000256" key="1">
    <source>
        <dbReference type="SAM" id="MobiDB-lite"/>
    </source>
</evidence>
<feature type="compositionally biased region" description="Polar residues" evidence="1">
    <location>
        <begin position="109"/>
        <end position="124"/>
    </location>
</feature>
<organism evidence="2 3">
    <name type="scientific">Etheostoma spectabile</name>
    <name type="common">orangethroat darter</name>
    <dbReference type="NCBI Taxonomy" id="54343"/>
    <lineage>
        <taxon>Eukaryota</taxon>
        <taxon>Metazoa</taxon>
        <taxon>Chordata</taxon>
        <taxon>Craniata</taxon>
        <taxon>Vertebrata</taxon>
        <taxon>Euteleostomi</taxon>
        <taxon>Actinopterygii</taxon>
        <taxon>Neopterygii</taxon>
        <taxon>Teleostei</taxon>
        <taxon>Neoteleostei</taxon>
        <taxon>Acanthomorphata</taxon>
        <taxon>Eupercaria</taxon>
        <taxon>Perciformes</taxon>
        <taxon>Percoidei</taxon>
        <taxon>Percidae</taxon>
        <taxon>Etheostomatinae</taxon>
        <taxon>Etheostoma</taxon>
    </lineage>
</organism>
<dbReference type="EMBL" id="VOFY01000010">
    <property type="protein sequence ID" value="KAA8588775.1"/>
    <property type="molecule type" value="Genomic_DNA"/>
</dbReference>
<feature type="non-terminal residue" evidence="2">
    <location>
        <position position="160"/>
    </location>
</feature>
<reference evidence="2 3" key="1">
    <citation type="submission" date="2019-08" db="EMBL/GenBank/DDBJ databases">
        <title>A chromosome-level genome assembly, high-density linkage maps, and genome scans reveal the genomic architecture of hybrid incompatibilities underlying speciation via character displacement in darters (Percidae: Etheostominae).</title>
        <authorList>
            <person name="Moran R.L."/>
            <person name="Catchen J.M."/>
            <person name="Fuller R.C."/>
        </authorList>
    </citation>
    <scope>NUCLEOTIDE SEQUENCE [LARGE SCALE GENOMIC DNA]</scope>
    <source>
        <strain evidence="2">EspeVRDwgs_2016</strain>
        <tissue evidence="2">Muscle</tissue>
    </source>
</reference>
<name>A0A5J5D870_9PERO</name>
<feature type="region of interest" description="Disordered" evidence="1">
    <location>
        <begin position="109"/>
        <end position="134"/>
    </location>
</feature>
<dbReference type="Proteomes" id="UP000327493">
    <property type="component" value="Chromosome 10"/>
</dbReference>
<accession>A0A5J5D870</accession>
<evidence type="ECO:0000313" key="2">
    <source>
        <dbReference type="EMBL" id="KAA8588775.1"/>
    </source>
</evidence>
<comment type="caution">
    <text evidence="2">The sequence shown here is derived from an EMBL/GenBank/DDBJ whole genome shotgun (WGS) entry which is preliminary data.</text>
</comment>
<protein>
    <submittedName>
        <fullName evidence="2">Uncharacterized protein</fullName>
    </submittedName>
</protein>
<evidence type="ECO:0000313" key="3">
    <source>
        <dbReference type="Proteomes" id="UP000327493"/>
    </source>
</evidence>
<dbReference type="AlphaFoldDB" id="A0A5J5D870"/>
<keyword evidence="3" id="KW-1185">Reference proteome</keyword>